<accession>A0A6A6ASV0</accession>
<dbReference type="GeneID" id="54302782"/>
<dbReference type="RefSeq" id="XP_033390821.1">
    <property type="nucleotide sequence ID" value="XM_033545282.1"/>
</dbReference>
<dbReference type="OrthoDB" id="10250730at2759"/>
<name>A0A6A6ASV0_9PEZI</name>
<proteinExistence type="predicted"/>
<protein>
    <submittedName>
        <fullName evidence="1">Uncharacterized protein</fullName>
    </submittedName>
</protein>
<dbReference type="AlphaFoldDB" id="A0A6A6ASV0"/>
<dbReference type="Proteomes" id="UP000799438">
    <property type="component" value="Unassembled WGS sequence"/>
</dbReference>
<reference evidence="1" key="1">
    <citation type="journal article" date="2020" name="Stud. Mycol.">
        <title>101 Dothideomycetes genomes: a test case for predicting lifestyles and emergence of pathogens.</title>
        <authorList>
            <person name="Haridas S."/>
            <person name="Albert R."/>
            <person name="Binder M."/>
            <person name="Bloem J."/>
            <person name="Labutti K."/>
            <person name="Salamov A."/>
            <person name="Andreopoulos B."/>
            <person name="Baker S."/>
            <person name="Barry K."/>
            <person name="Bills G."/>
            <person name="Bluhm B."/>
            <person name="Cannon C."/>
            <person name="Castanera R."/>
            <person name="Culley D."/>
            <person name="Daum C."/>
            <person name="Ezra D."/>
            <person name="Gonzalez J."/>
            <person name="Henrissat B."/>
            <person name="Kuo A."/>
            <person name="Liang C."/>
            <person name="Lipzen A."/>
            <person name="Lutzoni F."/>
            <person name="Magnuson J."/>
            <person name="Mondo S."/>
            <person name="Nolan M."/>
            <person name="Ohm R."/>
            <person name="Pangilinan J."/>
            <person name="Park H.-J."/>
            <person name="Ramirez L."/>
            <person name="Alfaro M."/>
            <person name="Sun H."/>
            <person name="Tritt A."/>
            <person name="Yoshinaga Y."/>
            <person name="Zwiers L.-H."/>
            <person name="Turgeon B."/>
            <person name="Goodwin S."/>
            <person name="Spatafora J."/>
            <person name="Crous P."/>
            <person name="Grigoriev I."/>
        </authorList>
    </citation>
    <scope>NUCLEOTIDE SEQUENCE</scope>
    <source>
        <strain evidence="1">CBS 121167</strain>
    </source>
</reference>
<evidence type="ECO:0000313" key="2">
    <source>
        <dbReference type="Proteomes" id="UP000799438"/>
    </source>
</evidence>
<evidence type="ECO:0000313" key="1">
    <source>
        <dbReference type="EMBL" id="KAF2135102.1"/>
    </source>
</evidence>
<organism evidence="1 2">
    <name type="scientific">Aplosporella prunicola CBS 121167</name>
    <dbReference type="NCBI Taxonomy" id="1176127"/>
    <lineage>
        <taxon>Eukaryota</taxon>
        <taxon>Fungi</taxon>
        <taxon>Dikarya</taxon>
        <taxon>Ascomycota</taxon>
        <taxon>Pezizomycotina</taxon>
        <taxon>Dothideomycetes</taxon>
        <taxon>Dothideomycetes incertae sedis</taxon>
        <taxon>Botryosphaeriales</taxon>
        <taxon>Aplosporellaceae</taxon>
        <taxon>Aplosporella</taxon>
    </lineage>
</organism>
<dbReference type="EMBL" id="ML995699">
    <property type="protein sequence ID" value="KAF2135102.1"/>
    <property type="molecule type" value="Genomic_DNA"/>
</dbReference>
<gene>
    <name evidence="1" type="ORF">K452DRAFT_338416</name>
</gene>
<sequence length="150" mass="16813">MAGDTVHHSGELRPHPWHPLPKAILPHPFTMSTSSVCPGELFEGVLRDRKDSPFYLPASGPHVHYDIPTMIESIEKLQEADAHDDILFVAAHDDTLSDIVDYFPKTANDFVKKGWVKQARWRFLRDFAKAAGYTGKIVAETDYSPAAENV</sequence>
<keyword evidence="2" id="KW-1185">Reference proteome</keyword>